<proteinExistence type="predicted"/>
<dbReference type="EMBL" id="CP000112">
    <property type="protein sequence ID" value="ABB39247.1"/>
    <property type="molecule type" value="Genomic_DNA"/>
</dbReference>
<protein>
    <submittedName>
        <fullName evidence="1">Uncharacterized protein</fullName>
    </submittedName>
</protein>
<dbReference type="KEGG" id="dde:Dde_2450"/>
<organism evidence="1 2">
    <name type="scientific">Oleidesulfovibrio alaskensis (strain ATCC BAA-1058 / DSM 17464 / G20)</name>
    <name type="common">Desulfovibrio alaskensis</name>
    <dbReference type="NCBI Taxonomy" id="207559"/>
    <lineage>
        <taxon>Bacteria</taxon>
        <taxon>Pseudomonadati</taxon>
        <taxon>Thermodesulfobacteriota</taxon>
        <taxon>Desulfovibrionia</taxon>
        <taxon>Desulfovibrionales</taxon>
        <taxon>Desulfovibrionaceae</taxon>
        <taxon>Oleidesulfovibrio</taxon>
    </lineage>
</organism>
<dbReference type="HOGENOM" id="CLU_2665079_0_0_7"/>
<dbReference type="AlphaFoldDB" id="Q30YJ9"/>
<dbReference type="eggNOG" id="ENOG50318DF">
    <property type="taxonomic scope" value="Bacteria"/>
</dbReference>
<dbReference type="RefSeq" id="WP_011368317.1">
    <property type="nucleotide sequence ID" value="NC_007519.1"/>
</dbReference>
<name>Q30YJ9_OLEA2</name>
<evidence type="ECO:0000313" key="1">
    <source>
        <dbReference type="EMBL" id="ABB39247.1"/>
    </source>
</evidence>
<sequence>MDGNTLHLSGVQVARDMTAVSLADAAKDIRRRHLRRSILEDPSLARALVAIEASPVYNERGRLIQAVTSSTSGVA</sequence>
<evidence type="ECO:0000313" key="2">
    <source>
        <dbReference type="Proteomes" id="UP000002710"/>
    </source>
</evidence>
<dbReference type="Proteomes" id="UP000002710">
    <property type="component" value="Chromosome"/>
</dbReference>
<reference evidence="1 2" key="1">
    <citation type="journal article" date="2011" name="J. Bacteriol.">
        <title>Complete genome sequence and updated annotation of Desulfovibrio alaskensis G20.</title>
        <authorList>
            <person name="Hauser L.J."/>
            <person name="Land M.L."/>
            <person name="Brown S.D."/>
            <person name="Larimer F."/>
            <person name="Keller K.L."/>
            <person name="Rapp-Giles B.J."/>
            <person name="Price M.N."/>
            <person name="Lin M."/>
            <person name="Bruce D.C."/>
            <person name="Detter J.C."/>
            <person name="Tapia R."/>
            <person name="Han C.S."/>
            <person name="Goodwin L.A."/>
            <person name="Cheng J.F."/>
            <person name="Pitluck S."/>
            <person name="Copeland A."/>
            <person name="Lucas S."/>
            <person name="Nolan M."/>
            <person name="Lapidus A.L."/>
            <person name="Palumbo A.V."/>
            <person name="Wall J.D."/>
        </authorList>
    </citation>
    <scope>NUCLEOTIDE SEQUENCE [LARGE SCALE GENOMIC DNA]</scope>
    <source>
        <strain evidence="2">ATCC BAA 1058 / DSM 17464 / G20</strain>
    </source>
</reference>
<dbReference type="STRING" id="207559.Dde_2450"/>
<accession>Q30YJ9</accession>
<gene>
    <name evidence="1" type="ordered locus">Dde_2450</name>
</gene>
<keyword evidence="2" id="KW-1185">Reference proteome</keyword>